<accession>A0A6A0A098</accession>
<evidence type="ECO:0000256" key="1">
    <source>
        <dbReference type="SAM" id="MobiDB-lite"/>
    </source>
</evidence>
<evidence type="ECO:0000313" key="2">
    <source>
        <dbReference type="EMBL" id="GFH25649.1"/>
    </source>
</evidence>
<sequence length="74" mass="7630">MHFVEECSSGEELDVKGEPLSGAGSLSRKGAPWSVEEHCAFLKGLEKLGKGEATVTSQARASCDGCMALASSGL</sequence>
<reference evidence="2 3" key="1">
    <citation type="submission" date="2020-02" db="EMBL/GenBank/DDBJ databases">
        <title>Draft genome sequence of Haematococcus lacustris strain NIES-144.</title>
        <authorList>
            <person name="Morimoto D."/>
            <person name="Nakagawa S."/>
            <person name="Yoshida T."/>
            <person name="Sawayama S."/>
        </authorList>
    </citation>
    <scope>NUCLEOTIDE SEQUENCE [LARGE SCALE GENOMIC DNA]</scope>
    <source>
        <strain evidence="2 3">NIES-144</strain>
    </source>
</reference>
<dbReference type="AlphaFoldDB" id="A0A6A0A098"/>
<keyword evidence="3" id="KW-1185">Reference proteome</keyword>
<organism evidence="2 3">
    <name type="scientific">Haematococcus lacustris</name>
    <name type="common">Green alga</name>
    <name type="synonym">Haematococcus pluvialis</name>
    <dbReference type="NCBI Taxonomy" id="44745"/>
    <lineage>
        <taxon>Eukaryota</taxon>
        <taxon>Viridiplantae</taxon>
        <taxon>Chlorophyta</taxon>
        <taxon>core chlorophytes</taxon>
        <taxon>Chlorophyceae</taxon>
        <taxon>CS clade</taxon>
        <taxon>Chlamydomonadales</taxon>
        <taxon>Haematococcaceae</taxon>
        <taxon>Haematococcus</taxon>
    </lineage>
</organism>
<feature type="region of interest" description="Disordered" evidence="1">
    <location>
        <begin position="1"/>
        <end position="29"/>
    </location>
</feature>
<name>A0A6A0A098_HAELA</name>
<gene>
    <name evidence="2" type="ORF">HaLaN_23646</name>
</gene>
<dbReference type="EMBL" id="BLLF01002875">
    <property type="protein sequence ID" value="GFH25649.1"/>
    <property type="molecule type" value="Genomic_DNA"/>
</dbReference>
<evidence type="ECO:0000313" key="3">
    <source>
        <dbReference type="Proteomes" id="UP000485058"/>
    </source>
</evidence>
<dbReference type="Proteomes" id="UP000485058">
    <property type="component" value="Unassembled WGS sequence"/>
</dbReference>
<protein>
    <submittedName>
        <fullName evidence="2">Uncharacterized protein</fullName>
    </submittedName>
</protein>
<proteinExistence type="predicted"/>
<comment type="caution">
    <text evidence="2">The sequence shown here is derived from an EMBL/GenBank/DDBJ whole genome shotgun (WGS) entry which is preliminary data.</text>
</comment>